<sequence>MPLVDSRQQMLDLGELLKVAAENTKSEYPMEFVYAAFVKEVQMPDSKLYRYGNTVYVVHASPKTPRKGMFRALNADTAPNFAASGFAFVVDAYKAGFDTLVTQFRDQSLINIFRNVAKQPPNPGMGYNVTMLADGQYQVALQLGQKREGAQ</sequence>
<protein>
    <submittedName>
        <fullName evidence="1">Uncharacterized protein</fullName>
    </submittedName>
</protein>
<evidence type="ECO:0000313" key="1">
    <source>
        <dbReference type="EMBL" id="CAB4195965.1"/>
    </source>
</evidence>
<name>A0A6J5RUI1_9CAUD</name>
<accession>A0A6J5RUI1</accession>
<organism evidence="1">
    <name type="scientific">uncultured Caudovirales phage</name>
    <dbReference type="NCBI Taxonomy" id="2100421"/>
    <lineage>
        <taxon>Viruses</taxon>
        <taxon>Duplodnaviria</taxon>
        <taxon>Heunggongvirae</taxon>
        <taxon>Uroviricota</taxon>
        <taxon>Caudoviricetes</taxon>
        <taxon>Peduoviridae</taxon>
        <taxon>Maltschvirus</taxon>
        <taxon>Maltschvirus maltsch</taxon>
    </lineage>
</organism>
<gene>
    <name evidence="1" type="ORF">UFOVP1300_48</name>
</gene>
<reference evidence="1" key="1">
    <citation type="submission" date="2020-05" db="EMBL/GenBank/DDBJ databases">
        <authorList>
            <person name="Chiriac C."/>
            <person name="Salcher M."/>
            <person name="Ghai R."/>
            <person name="Kavagutti S V."/>
        </authorList>
    </citation>
    <scope>NUCLEOTIDE SEQUENCE</scope>
</reference>
<proteinExistence type="predicted"/>
<dbReference type="EMBL" id="LR797243">
    <property type="protein sequence ID" value="CAB4195965.1"/>
    <property type="molecule type" value="Genomic_DNA"/>
</dbReference>